<evidence type="ECO:0000313" key="1">
    <source>
        <dbReference type="EMBL" id="CAE0350644.1"/>
    </source>
</evidence>
<dbReference type="EMBL" id="HBII01023037">
    <property type="protein sequence ID" value="CAE0350644.1"/>
    <property type="molecule type" value="Transcribed_RNA"/>
</dbReference>
<name>A0A7S3JE35_9SPIT</name>
<dbReference type="AlphaFoldDB" id="A0A7S3JE35"/>
<organism evidence="1">
    <name type="scientific">Euplotes harpa</name>
    <dbReference type="NCBI Taxonomy" id="151035"/>
    <lineage>
        <taxon>Eukaryota</taxon>
        <taxon>Sar</taxon>
        <taxon>Alveolata</taxon>
        <taxon>Ciliophora</taxon>
        <taxon>Intramacronucleata</taxon>
        <taxon>Spirotrichea</taxon>
        <taxon>Hypotrichia</taxon>
        <taxon>Euplotida</taxon>
        <taxon>Euplotidae</taxon>
        <taxon>Euplotes</taxon>
    </lineage>
</organism>
<sequence>MSMCVVFKAIQAKIATEVKIDSFTRFYLDKISQRTDLTSQNDTLKLQVGNVKTTNGNGIQSEAAYYKVNGYLVQQLSAVVSFSGGGVTSFKWNHGCVDCSSSECLTDPLGNQNCFYVTCPNCDPNIFITWSGDDGKGNFMISNSFSFKQFADYMISSYYQNALKSDSTS</sequence>
<protein>
    <submittedName>
        <fullName evidence="1">Uncharacterized protein</fullName>
    </submittedName>
</protein>
<reference evidence="1" key="1">
    <citation type="submission" date="2021-01" db="EMBL/GenBank/DDBJ databases">
        <authorList>
            <person name="Corre E."/>
            <person name="Pelletier E."/>
            <person name="Niang G."/>
            <person name="Scheremetjew M."/>
            <person name="Finn R."/>
            <person name="Kale V."/>
            <person name="Holt S."/>
            <person name="Cochrane G."/>
            <person name="Meng A."/>
            <person name="Brown T."/>
            <person name="Cohen L."/>
        </authorList>
    </citation>
    <scope>NUCLEOTIDE SEQUENCE</scope>
    <source>
        <strain evidence="1">FSP1.4</strain>
    </source>
</reference>
<accession>A0A7S3JE35</accession>
<proteinExistence type="predicted"/>
<gene>
    <name evidence="1" type="ORF">EHAR0213_LOCUS9558</name>
</gene>